<dbReference type="EMBL" id="GL377611">
    <property type="protein sequence ID" value="EFJ18133.1"/>
    <property type="molecule type" value="Genomic_DNA"/>
</dbReference>
<sequence length="452" mass="49157">MGVLLFQQCNAGAAAAPVNRSKDWRPGTLSCARNQRLITVCCSNGEKSGVAIKVEGDSTPKKRPVLSRAPPRSFGVKDEELVPGKVLTGSVKAIMTFGAFIDLDARFDGLLHISKISDRFVQNVEDVLTVGQQVQVEIESVDLPKRRIQLKRHAVIAQGSKVSSSGTAQVEGTGALAAVPKDTSTGTQAARIRASTNGAPVAGKNGAAASQDDGTNSSRIAGTSTKQPGTRFQSRSSSSTTREEISKEPSSSPLPRLSSRIPPPKTSYQKGQVVSGVVKNYTRRGCFVQLPGNQEGFLHANEIESSREQEPTPVENLVKVGQELKVKVLRIIDGRINLTMKEEVDLKKIKELNENVFATNPFELAFRKNPVIRGYLKETGRLQGSEHGNEERRTRGVEENSSEEKELCKVEFVANVNMFALIGLRFAEGLRVEWSTIPEDVVELTIPHLDMS</sequence>
<dbReference type="GO" id="GO:0005737">
    <property type="term" value="C:cytoplasm"/>
    <property type="evidence" value="ECO:0007669"/>
    <property type="project" value="UniProtKB-ARBA"/>
</dbReference>
<dbReference type="Gramene" id="EFJ18133">
    <property type="protein sequence ID" value="EFJ18133"/>
    <property type="gene ID" value="SELMODRAFT_420490"/>
</dbReference>
<dbReference type="GO" id="GO:0006412">
    <property type="term" value="P:translation"/>
    <property type="evidence" value="ECO:0000318"/>
    <property type="project" value="GO_Central"/>
</dbReference>
<evidence type="ECO:0000313" key="7">
    <source>
        <dbReference type="EMBL" id="EFJ18133.1"/>
    </source>
</evidence>
<reference evidence="7 8" key="1">
    <citation type="journal article" date="2011" name="Science">
        <title>The Selaginella genome identifies genetic changes associated with the evolution of vascular plants.</title>
        <authorList>
            <person name="Banks J.A."/>
            <person name="Nishiyama T."/>
            <person name="Hasebe M."/>
            <person name="Bowman J.L."/>
            <person name="Gribskov M."/>
            <person name="dePamphilis C."/>
            <person name="Albert V.A."/>
            <person name="Aono N."/>
            <person name="Aoyama T."/>
            <person name="Ambrose B.A."/>
            <person name="Ashton N.W."/>
            <person name="Axtell M.J."/>
            <person name="Barker E."/>
            <person name="Barker M.S."/>
            <person name="Bennetzen J.L."/>
            <person name="Bonawitz N.D."/>
            <person name="Chapple C."/>
            <person name="Cheng C."/>
            <person name="Correa L.G."/>
            <person name="Dacre M."/>
            <person name="DeBarry J."/>
            <person name="Dreyer I."/>
            <person name="Elias M."/>
            <person name="Engstrom E.M."/>
            <person name="Estelle M."/>
            <person name="Feng L."/>
            <person name="Finet C."/>
            <person name="Floyd S.K."/>
            <person name="Frommer W.B."/>
            <person name="Fujita T."/>
            <person name="Gramzow L."/>
            <person name="Gutensohn M."/>
            <person name="Harholt J."/>
            <person name="Hattori M."/>
            <person name="Heyl A."/>
            <person name="Hirai T."/>
            <person name="Hiwatashi Y."/>
            <person name="Ishikawa M."/>
            <person name="Iwata M."/>
            <person name="Karol K.G."/>
            <person name="Koehler B."/>
            <person name="Kolukisaoglu U."/>
            <person name="Kubo M."/>
            <person name="Kurata T."/>
            <person name="Lalonde S."/>
            <person name="Li K."/>
            <person name="Li Y."/>
            <person name="Litt A."/>
            <person name="Lyons E."/>
            <person name="Manning G."/>
            <person name="Maruyama T."/>
            <person name="Michael T.P."/>
            <person name="Mikami K."/>
            <person name="Miyazaki S."/>
            <person name="Morinaga S."/>
            <person name="Murata T."/>
            <person name="Mueller-Roeber B."/>
            <person name="Nelson D.R."/>
            <person name="Obara M."/>
            <person name="Oguri Y."/>
            <person name="Olmstead R.G."/>
            <person name="Onodera N."/>
            <person name="Petersen B.L."/>
            <person name="Pils B."/>
            <person name="Prigge M."/>
            <person name="Rensing S.A."/>
            <person name="Riano-Pachon D.M."/>
            <person name="Roberts A.W."/>
            <person name="Sato Y."/>
            <person name="Scheller H.V."/>
            <person name="Schulz B."/>
            <person name="Schulz C."/>
            <person name="Shakirov E.V."/>
            <person name="Shibagaki N."/>
            <person name="Shinohara N."/>
            <person name="Shippen D.E."/>
            <person name="Soerensen I."/>
            <person name="Sotooka R."/>
            <person name="Sugimoto N."/>
            <person name="Sugita M."/>
            <person name="Sumikawa N."/>
            <person name="Tanurdzic M."/>
            <person name="Theissen G."/>
            <person name="Ulvskov P."/>
            <person name="Wakazuki S."/>
            <person name="Weng J.K."/>
            <person name="Willats W.W."/>
            <person name="Wipf D."/>
            <person name="Wolf P.G."/>
            <person name="Yang L."/>
            <person name="Zimmer A.D."/>
            <person name="Zhu Q."/>
            <person name="Mitros T."/>
            <person name="Hellsten U."/>
            <person name="Loque D."/>
            <person name="Otillar R."/>
            <person name="Salamov A."/>
            <person name="Schmutz J."/>
            <person name="Shapiro H."/>
            <person name="Lindquist E."/>
            <person name="Lucas S."/>
            <person name="Rokhsar D."/>
            <person name="Grigoriev I.V."/>
        </authorList>
    </citation>
    <scope>NUCLEOTIDE SEQUENCE [LARGE SCALE GENOMIC DNA]</scope>
</reference>
<dbReference type="PANTHER" id="PTHR10724:SF7">
    <property type="entry name" value="SMALL RIBOSOMAL SUBUNIT PROTEIN BS1C"/>
    <property type="match status" value="1"/>
</dbReference>
<evidence type="ECO:0000256" key="2">
    <source>
        <dbReference type="ARBA" id="ARBA00022980"/>
    </source>
</evidence>
<dbReference type="Gene3D" id="2.40.50.140">
    <property type="entry name" value="Nucleic acid-binding proteins"/>
    <property type="match status" value="2"/>
</dbReference>
<dbReference type="FunFam" id="2.40.50.140:FF:000051">
    <property type="entry name" value="RNA-binding transcriptional accessory protein"/>
    <property type="match status" value="1"/>
</dbReference>
<dbReference type="Proteomes" id="UP000001514">
    <property type="component" value="Unassembled WGS sequence"/>
</dbReference>
<comment type="similarity">
    <text evidence="1">Belongs to the bacterial ribosomal protein bS1 family.</text>
</comment>
<dbReference type="InParanoid" id="D8SC57"/>
<proteinExistence type="inferred from homology"/>
<name>D8SC57_SELML</name>
<dbReference type="GO" id="GO:1990904">
    <property type="term" value="C:ribonucleoprotein complex"/>
    <property type="evidence" value="ECO:0007669"/>
    <property type="project" value="UniProtKB-KW"/>
</dbReference>
<dbReference type="PROSITE" id="PS50126">
    <property type="entry name" value="S1"/>
    <property type="match status" value="2"/>
</dbReference>
<dbReference type="InterPro" id="IPR012340">
    <property type="entry name" value="NA-bd_OB-fold"/>
</dbReference>
<dbReference type="PANTHER" id="PTHR10724">
    <property type="entry name" value="30S RIBOSOMAL PROTEIN S1"/>
    <property type="match status" value="1"/>
</dbReference>
<comment type="function">
    <text evidence="4">Associates with the EF-Tu.GDP complex and induces the exchange of GDP to GTP. It remains bound to the aminoacyl-tRNA.EF-Tu.GTP complex up to the GTP hydrolysis stage on the ribosome.</text>
</comment>
<evidence type="ECO:0000256" key="5">
    <source>
        <dbReference type="SAM" id="MobiDB-lite"/>
    </source>
</evidence>
<dbReference type="KEGG" id="smo:SELMODRAFT_420490"/>
<evidence type="ECO:0000259" key="6">
    <source>
        <dbReference type="PROSITE" id="PS50126"/>
    </source>
</evidence>
<dbReference type="eggNOG" id="KOG1071">
    <property type="taxonomic scope" value="Eukaryota"/>
</dbReference>
<organism evidence="8">
    <name type="scientific">Selaginella moellendorffii</name>
    <name type="common">Spikemoss</name>
    <dbReference type="NCBI Taxonomy" id="88036"/>
    <lineage>
        <taxon>Eukaryota</taxon>
        <taxon>Viridiplantae</taxon>
        <taxon>Streptophyta</taxon>
        <taxon>Embryophyta</taxon>
        <taxon>Tracheophyta</taxon>
        <taxon>Lycopodiopsida</taxon>
        <taxon>Selaginellales</taxon>
        <taxon>Selaginellaceae</taxon>
        <taxon>Selaginella</taxon>
    </lineage>
</organism>
<dbReference type="SUPFAM" id="SSF50249">
    <property type="entry name" value="Nucleic acid-binding proteins"/>
    <property type="match status" value="2"/>
</dbReference>
<dbReference type="Pfam" id="PF00575">
    <property type="entry name" value="S1"/>
    <property type="match status" value="2"/>
</dbReference>
<evidence type="ECO:0000256" key="1">
    <source>
        <dbReference type="ARBA" id="ARBA00006767"/>
    </source>
</evidence>
<feature type="domain" description="S1 motif" evidence="6">
    <location>
        <begin position="271"/>
        <end position="341"/>
    </location>
</feature>
<gene>
    <name evidence="7" type="ORF">SELMODRAFT_420490</name>
</gene>
<dbReference type="InterPro" id="IPR050437">
    <property type="entry name" value="Ribos_protein_bS1-like"/>
</dbReference>
<evidence type="ECO:0000313" key="8">
    <source>
        <dbReference type="Proteomes" id="UP000001514"/>
    </source>
</evidence>
<dbReference type="SMART" id="SM00316">
    <property type="entry name" value="S1"/>
    <property type="match status" value="2"/>
</dbReference>
<feature type="domain" description="S1 motif" evidence="6">
    <location>
        <begin position="84"/>
        <end position="153"/>
    </location>
</feature>
<accession>D8SC57</accession>
<protein>
    <recommendedName>
        <fullName evidence="6">S1 motif domain-containing protein</fullName>
    </recommendedName>
</protein>
<feature type="region of interest" description="Disordered" evidence="5">
    <location>
        <begin position="380"/>
        <end position="400"/>
    </location>
</feature>
<dbReference type="GO" id="GO:0003735">
    <property type="term" value="F:structural constituent of ribosome"/>
    <property type="evidence" value="ECO:0000318"/>
    <property type="project" value="GO_Central"/>
</dbReference>
<feature type="compositionally biased region" description="Polar residues" evidence="5">
    <location>
        <begin position="212"/>
        <end position="233"/>
    </location>
</feature>
<evidence type="ECO:0000256" key="3">
    <source>
        <dbReference type="ARBA" id="ARBA00023274"/>
    </source>
</evidence>
<evidence type="ECO:0000256" key="4">
    <source>
        <dbReference type="ARBA" id="ARBA00025453"/>
    </source>
</evidence>
<dbReference type="AlphaFoldDB" id="D8SC57"/>
<keyword evidence="8" id="KW-1185">Reference proteome</keyword>
<feature type="compositionally biased region" description="Basic and acidic residues" evidence="5">
    <location>
        <begin position="387"/>
        <end position="400"/>
    </location>
</feature>
<dbReference type="GO" id="GO:0003729">
    <property type="term" value="F:mRNA binding"/>
    <property type="evidence" value="ECO:0000318"/>
    <property type="project" value="GO_Central"/>
</dbReference>
<keyword evidence="2" id="KW-0689">Ribosomal protein</keyword>
<dbReference type="GO" id="GO:0005840">
    <property type="term" value="C:ribosome"/>
    <property type="evidence" value="ECO:0007669"/>
    <property type="project" value="UniProtKB-KW"/>
</dbReference>
<dbReference type="STRING" id="88036.D8SC57"/>
<dbReference type="InterPro" id="IPR003029">
    <property type="entry name" value="S1_domain"/>
</dbReference>
<keyword evidence="3" id="KW-0687">Ribonucleoprotein</keyword>
<feature type="compositionally biased region" description="Low complexity" evidence="5">
    <location>
        <begin position="249"/>
        <end position="260"/>
    </location>
</feature>
<dbReference type="HOGENOM" id="CLU_669770_0_0_1"/>
<feature type="region of interest" description="Disordered" evidence="5">
    <location>
        <begin position="195"/>
        <end position="272"/>
    </location>
</feature>